<dbReference type="InterPro" id="IPR036397">
    <property type="entry name" value="RNaseH_sf"/>
</dbReference>
<dbReference type="Gene3D" id="3.30.420.10">
    <property type="entry name" value="Ribonuclease H-like superfamily/Ribonuclease H"/>
    <property type="match status" value="1"/>
</dbReference>
<dbReference type="GO" id="GO:0003676">
    <property type="term" value="F:nucleic acid binding"/>
    <property type="evidence" value="ECO:0007669"/>
    <property type="project" value="InterPro"/>
</dbReference>
<evidence type="ECO:0000313" key="2">
    <source>
        <dbReference type="Proteomes" id="UP000602905"/>
    </source>
</evidence>
<organism evidence="1 2">
    <name type="scientific">Rhizoctonia solani</name>
    <dbReference type="NCBI Taxonomy" id="456999"/>
    <lineage>
        <taxon>Eukaryota</taxon>
        <taxon>Fungi</taxon>
        <taxon>Dikarya</taxon>
        <taxon>Basidiomycota</taxon>
        <taxon>Agaricomycotina</taxon>
        <taxon>Agaricomycetes</taxon>
        <taxon>Cantharellales</taxon>
        <taxon>Ceratobasidiaceae</taxon>
        <taxon>Rhizoctonia</taxon>
    </lineage>
</organism>
<proteinExistence type="predicted"/>
<comment type="caution">
    <text evidence="1">The sequence shown here is derived from an EMBL/GenBank/DDBJ whole genome shotgun (WGS) entry which is preliminary data.</text>
</comment>
<protein>
    <submittedName>
        <fullName evidence="1">Reverse transcriptase (RNA-dependent DNA polymerase)</fullName>
    </submittedName>
</protein>
<evidence type="ECO:0000313" key="1">
    <source>
        <dbReference type="EMBL" id="KAF8689557.1"/>
    </source>
</evidence>
<sequence length="426" mass="47307">MEHLASIPPIHIACLRIIENLASKLRLIPTQAEIAQQLPQSWDSATNSQYVVNSPISFAASLSHPDTEFITLYLVHPSKPNNPWLEQLKIIENSPVPSKKAAAKVIQDKINNIENNLKGDTVHSFSDSHAGHLNGVPKVGLGFVVKFGHQTLARHSHSIGPRANIYNTEMLGIVLCLNKSAFIAEQVQAKQIIIYCNNQAAVKAIASLQRHPAQYAARIFHQHAQQFLEKDPNHHITVKWLPGHSKIAGNKLADALAKGSKTLQPAPIFNRTITWAKTNATKRALRDWKKVWAEHTSTRPDLGTFIPQPPALKLHPIFNRPTYPCNVQCQLVQLLTRHGFYGAYSACLHPHIDPSCSCSKPSQTPEHLLMFCPDTETHRHIITKISPEHSWEEIFGTLPGLEAVSEFILKSGIGKCRDPPATAQPL</sequence>
<dbReference type="SUPFAM" id="SSF53098">
    <property type="entry name" value="Ribonuclease H-like"/>
    <property type="match status" value="1"/>
</dbReference>
<dbReference type="EMBL" id="JACYCD010000672">
    <property type="protein sequence ID" value="KAF8689557.1"/>
    <property type="molecule type" value="Genomic_DNA"/>
</dbReference>
<reference evidence="1" key="1">
    <citation type="submission" date="2020-09" db="EMBL/GenBank/DDBJ databases">
        <title>Comparative genome analyses of four rice-infecting Rhizoctonia solani isolates reveal extensive enrichment of homogalacturonan modification genes.</title>
        <authorList>
            <person name="Lee D.-Y."/>
            <person name="Jeon J."/>
            <person name="Kim K.-T."/>
            <person name="Cheong K."/>
            <person name="Song H."/>
            <person name="Choi G."/>
            <person name="Ko J."/>
            <person name="Opiyo S.O."/>
            <person name="Zuo S."/>
            <person name="Madhav S."/>
            <person name="Lee Y.-H."/>
            <person name="Wang G.-L."/>
        </authorList>
    </citation>
    <scope>NUCLEOTIDE SEQUENCE</scope>
    <source>
        <strain evidence="1">AG1-IA WGL</strain>
    </source>
</reference>
<dbReference type="OrthoDB" id="3230070at2759"/>
<name>A0A8H7HHM3_9AGAM</name>
<dbReference type="AlphaFoldDB" id="A0A8H7HHM3"/>
<accession>A0A8H7HHM3</accession>
<keyword evidence="1" id="KW-0695">RNA-directed DNA polymerase</keyword>
<gene>
    <name evidence="1" type="ORF">RHS03_09096</name>
</gene>
<keyword evidence="1" id="KW-0808">Transferase</keyword>
<dbReference type="CDD" id="cd09276">
    <property type="entry name" value="Rnase_HI_RT_non_LTR"/>
    <property type="match status" value="1"/>
</dbReference>
<dbReference type="Proteomes" id="UP000602905">
    <property type="component" value="Unassembled WGS sequence"/>
</dbReference>
<dbReference type="InterPro" id="IPR012337">
    <property type="entry name" value="RNaseH-like_sf"/>
</dbReference>
<keyword evidence="1" id="KW-0548">Nucleotidyltransferase</keyword>
<dbReference type="GO" id="GO:0003964">
    <property type="term" value="F:RNA-directed DNA polymerase activity"/>
    <property type="evidence" value="ECO:0007669"/>
    <property type="project" value="UniProtKB-KW"/>
</dbReference>
<feature type="non-terminal residue" evidence="1">
    <location>
        <position position="1"/>
    </location>
</feature>